<dbReference type="Pfam" id="PF04028">
    <property type="entry name" value="DUF374"/>
    <property type="match status" value="1"/>
</dbReference>
<dbReference type="EMBL" id="WOSY01000006">
    <property type="protein sequence ID" value="NHN88558.1"/>
    <property type="molecule type" value="Genomic_DNA"/>
</dbReference>
<feature type="domain" description="3-deoxy-D-manno-octulosonic-acid transferase N-terminal" evidence="9">
    <location>
        <begin position="305"/>
        <end position="486"/>
    </location>
</feature>
<dbReference type="RefSeq" id="WP_173569856.1">
    <property type="nucleotide sequence ID" value="NZ_WOSY01000006.1"/>
</dbReference>
<sequence>MQASSDQLQPIESHSRRQRLLETAIRGWLSLALRTTRWRFEATPEARALLLQERTSGSQSSGLLVAFWHEALALSPALWWWTEPRNPAMRLHVLISRNRDGRLIANIVAPWRIPPIHGSSDKKGKNKGGAAALRQIRTALAEGHTVAVMPDGPKGPRREVQAGIIALAEKTGIPIIPVGVQCRCIRVRSWDRMILPLPFGRGRIVCGTPLHIEKGDARETARVLLGERLTAAQDEAGRVAASYPDSLATMPSAAVAEGPMKAPHTPARPFRASAPLLWNLCASLLAPALIVMLRIRLRRGKEIAERLRERLGLDKSQRPPGPLIWLHAASVGETISILPVIRVLLNDEPSLHILVTTGTVTAAGILARELPDEIKAGQVLHRFVPLDVPRWVKRFLRHWQPTCLVLTESELWPNMIAACNAADVPVTVVNGRLSRSALNGWRRVPRMAKAMMSGLSWVAARSPEDAARFRMLGAANVFCDGDLKTAAAPLTADPDVLDDARKAIGTRPVWIAASTHSGEEARVLEAAKIVAATHPDLLTIIAPRHPERGKMVADEVLSAFPSVGTVPRRAQAAWPKAQDPVWVVDTLGELGTLFRLSPVIFMGNSLVVSGGPTPGGGHNPFEPARLGCVVATGPATGNFEEAFVALADAVTVVHTPQELAKWVETMLDNTALATSRGEAGRKVATRDQMLPLRLARLIHRTMSNA</sequence>
<dbReference type="InterPro" id="IPR039901">
    <property type="entry name" value="Kdotransferase"/>
</dbReference>
<feature type="domain" description="DUF374" evidence="8">
    <location>
        <begin position="87"/>
        <end position="157"/>
    </location>
</feature>
<dbReference type="Gene3D" id="3.40.50.11720">
    <property type="entry name" value="3-Deoxy-D-manno-octulosonic-acid transferase, N-terminal domain"/>
    <property type="match status" value="1"/>
</dbReference>
<evidence type="ECO:0000256" key="5">
    <source>
        <dbReference type="ARBA" id="ARBA00022679"/>
    </source>
</evidence>
<evidence type="ECO:0000256" key="1">
    <source>
        <dbReference type="ARBA" id="ARBA00003394"/>
    </source>
</evidence>
<dbReference type="SUPFAM" id="SSF53756">
    <property type="entry name" value="UDP-Glycosyltransferase/glycogen phosphorylase"/>
    <property type="match status" value="1"/>
</dbReference>
<protein>
    <recommendedName>
        <fullName evidence="4">3-deoxy-D-manno-octulosonic acid transferase</fullName>
        <ecNumber evidence="3">2.4.99.12</ecNumber>
    </recommendedName>
    <alternativeName>
        <fullName evidence="6">Lipid IV(A) 3-deoxy-D-manno-octulosonic acid transferase</fullName>
    </alternativeName>
</protein>
<evidence type="ECO:0000256" key="3">
    <source>
        <dbReference type="ARBA" id="ARBA00012621"/>
    </source>
</evidence>
<keyword evidence="5" id="KW-0808">Transferase</keyword>
<evidence type="ECO:0000256" key="2">
    <source>
        <dbReference type="ARBA" id="ARBA00004713"/>
    </source>
</evidence>
<evidence type="ECO:0000313" key="10">
    <source>
        <dbReference type="EMBL" id="NHN88558.1"/>
    </source>
</evidence>
<dbReference type="InterPro" id="IPR007507">
    <property type="entry name" value="Glycos_transf_N"/>
</dbReference>
<comment type="function">
    <text evidence="1">Involved in lipopolysaccharide (LPS) biosynthesis. Catalyzes the transfer of 3-deoxy-D-manno-octulosonate (Kdo) residue(s) from CMP-Kdo to lipid IV(A), the tetraacyldisaccharide-1,4'-bisphosphate precursor of lipid A.</text>
</comment>
<evidence type="ECO:0000259" key="9">
    <source>
        <dbReference type="Pfam" id="PF04413"/>
    </source>
</evidence>
<organism evidence="10 11">
    <name type="scientific">Acetobacter conturbans</name>
    <dbReference type="NCBI Taxonomy" id="1737472"/>
    <lineage>
        <taxon>Bacteria</taxon>
        <taxon>Pseudomonadati</taxon>
        <taxon>Pseudomonadota</taxon>
        <taxon>Alphaproteobacteria</taxon>
        <taxon>Acetobacterales</taxon>
        <taxon>Acetobacteraceae</taxon>
        <taxon>Acetobacter</taxon>
    </lineage>
</organism>
<evidence type="ECO:0000313" key="11">
    <source>
        <dbReference type="Proteomes" id="UP000631653"/>
    </source>
</evidence>
<accession>A0ABX0K1I4</accession>
<comment type="caution">
    <text evidence="10">The sequence shown here is derived from an EMBL/GenBank/DDBJ whole genome shotgun (WGS) entry which is preliminary data.</text>
</comment>
<dbReference type="InterPro" id="IPR038107">
    <property type="entry name" value="Glycos_transf_N_sf"/>
</dbReference>
<gene>
    <name evidence="10" type="ORF">GOB81_07930</name>
</gene>
<reference evidence="10 11" key="1">
    <citation type="journal article" date="2020" name="Int. J. Syst. Evol. Microbiol.">
        <title>Novel acetic acid bacteria from cider fermentations: Acetobacter conturbans sp. nov. and Acetobacter fallax sp. nov.</title>
        <authorList>
            <person name="Sombolestani A.S."/>
            <person name="Cleenwerck I."/>
            <person name="Cnockaert M."/>
            <person name="Borremans W."/>
            <person name="Wieme A.D."/>
            <person name="De Vuyst L."/>
            <person name="Vandamme P."/>
        </authorList>
    </citation>
    <scope>NUCLEOTIDE SEQUENCE [LARGE SCALE GENOMIC DNA]</scope>
    <source>
        <strain evidence="10 11">LMG 1627</strain>
    </source>
</reference>
<comment type="catalytic activity">
    <reaction evidence="7">
        <text>lipid IVA (E. coli) + CMP-3-deoxy-beta-D-manno-octulosonate = alpha-Kdo-(2-&gt;6)-lipid IVA (E. coli) + CMP + H(+)</text>
        <dbReference type="Rhea" id="RHEA:28066"/>
        <dbReference type="ChEBI" id="CHEBI:15378"/>
        <dbReference type="ChEBI" id="CHEBI:58603"/>
        <dbReference type="ChEBI" id="CHEBI:60364"/>
        <dbReference type="ChEBI" id="CHEBI:60377"/>
        <dbReference type="ChEBI" id="CHEBI:85987"/>
        <dbReference type="EC" id="2.4.99.12"/>
    </reaction>
</comment>
<evidence type="ECO:0000256" key="6">
    <source>
        <dbReference type="ARBA" id="ARBA00031445"/>
    </source>
</evidence>
<keyword evidence="11" id="KW-1185">Reference proteome</keyword>
<dbReference type="Proteomes" id="UP000631653">
    <property type="component" value="Unassembled WGS sequence"/>
</dbReference>
<comment type="pathway">
    <text evidence="2">Bacterial outer membrane biogenesis; LPS core biosynthesis.</text>
</comment>
<proteinExistence type="predicted"/>
<dbReference type="PANTHER" id="PTHR42755:SF1">
    <property type="entry name" value="3-DEOXY-D-MANNO-OCTULOSONIC ACID TRANSFERASE, MITOCHONDRIAL-RELATED"/>
    <property type="match status" value="1"/>
</dbReference>
<evidence type="ECO:0000256" key="7">
    <source>
        <dbReference type="ARBA" id="ARBA00049183"/>
    </source>
</evidence>
<dbReference type="InterPro" id="IPR007172">
    <property type="entry name" value="DUF374"/>
</dbReference>
<dbReference type="Gene3D" id="3.40.50.2000">
    <property type="entry name" value="Glycogen Phosphorylase B"/>
    <property type="match status" value="1"/>
</dbReference>
<dbReference type="Pfam" id="PF04413">
    <property type="entry name" value="Glycos_transf_N"/>
    <property type="match status" value="1"/>
</dbReference>
<evidence type="ECO:0000256" key="4">
    <source>
        <dbReference type="ARBA" id="ARBA00019077"/>
    </source>
</evidence>
<dbReference type="CDD" id="cd07983">
    <property type="entry name" value="LPLAT_DUF374-like"/>
    <property type="match status" value="1"/>
</dbReference>
<dbReference type="EC" id="2.4.99.12" evidence="3"/>
<dbReference type="PANTHER" id="PTHR42755">
    <property type="entry name" value="3-DEOXY-MANNO-OCTULOSONATE CYTIDYLYLTRANSFERASE"/>
    <property type="match status" value="1"/>
</dbReference>
<name>A0ABX0K1I4_9PROT</name>
<evidence type="ECO:0000259" key="8">
    <source>
        <dbReference type="Pfam" id="PF04028"/>
    </source>
</evidence>